<evidence type="ECO:0000313" key="1">
    <source>
        <dbReference type="EMBL" id="KKN46105.1"/>
    </source>
</evidence>
<sequence length="264" mass="29689">MKNSAVFKVVMFLFGIGLLSGCASTKLLGGNYSGQSIYDHPNLYTAPPTGDRLSWIGPSHNPNSSSNGLSVVNDSTLMYLITHEQWDQQSRLGFHSKPETLDTGWYTVHWTMKMRGGGPGYSPKPINIRITSGTNYQNWMFDMVLWPDFDSVGYTKEYGSADPNTFQQVRPHVRGRQMEGHLNYREDIQVIFYVNITTREYYINLPGIINGQPGSYGEIAPASLDLSASPTLWFSYGEKVRGGRSMNISNVSIYRANNEDEMKK</sequence>
<comment type="caution">
    <text evidence="1">The sequence shown here is derived from an EMBL/GenBank/DDBJ whole genome shotgun (WGS) entry which is preliminary data.</text>
</comment>
<dbReference type="PROSITE" id="PS51257">
    <property type="entry name" value="PROKAR_LIPOPROTEIN"/>
    <property type="match status" value="1"/>
</dbReference>
<proteinExistence type="predicted"/>
<protein>
    <submittedName>
        <fullName evidence="1">Uncharacterized protein</fullName>
    </submittedName>
</protein>
<gene>
    <name evidence="1" type="ORF">LCGC14_0676370</name>
</gene>
<reference evidence="1" key="1">
    <citation type="journal article" date="2015" name="Nature">
        <title>Complex archaea that bridge the gap between prokaryotes and eukaryotes.</title>
        <authorList>
            <person name="Spang A."/>
            <person name="Saw J.H."/>
            <person name="Jorgensen S.L."/>
            <person name="Zaremba-Niedzwiedzka K."/>
            <person name="Martijn J."/>
            <person name="Lind A.E."/>
            <person name="van Eijk R."/>
            <person name="Schleper C."/>
            <person name="Guy L."/>
            <person name="Ettema T.J."/>
        </authorList>
    </citation>
    <scope>NUCLEOTIDE SEQUENCE</scope>
</reference>
<name>A0A0F9QPJ0_9ZZZZ</name>
<dbReference type="EMBL" id="LAZR01001349">
    <property type="protein sequence ID" value="KKN46105.1"/>
    <property type="molecule type" value="Genomic_DNA"/>
</dbReference>
<accession>A0A0F9QPJ0</accession>
<organism evidence="1">
    <name type="scientific">marine sediment metagenome</name>
    <dbReference type="NCBI Taxonomy" id="412755"/>
    <lineage>
        <taxon>unclassified sequences</taxon>
        <taxon>metagenomes</taxon>
        <taxon>ecological metagenomes</taxon>
    </lineage>
</organism>
<dbReference type="AlphaFoldDB" id="A0A0F9QPJ0"/>